<evidence type="ECO:0000313" key="4">
    <source>
        <dbReference type="Proteomes" id="UP000250790"/>
    </source>
</evidence>
<dbReference type="NCBIfam" id="NF008752">
    <property type="entry name" value="PRK11784.1-4"/>
    <property type="match status" value="1"/>
</dbReference>
<dbReference type="InterPro" id="IPR027417">
    <property type="entry name" value="P-loop_NTPase"/>
</dbReference>
<dbReference type="Proteomes" id="UP000250790">
    <property type="component" value="Unassembled WGS sequence"/>
</dbReference>
<feature type="domain" description="Rhodanese" evidence="2">
    <location>
        <begin position="21"/>
        <end position="137"/>
    </location>
</feature>
<evidence type="ECO:0000256" key="1">
    <source>
        <dbReference type="ARBA" id="ARBA00023266"/>
    </source>
</evidence>
<dbReference type="Pfam" id="PF00581">
    <property type="entry name" value="Rhodanese"/>
    <property type="match status" value="1"/>
</dbReference>
<sequence>MSLHLISAFDAMAKLNQFDAILDARSEGEHAEDHLPGALSWPSLNNEERIRVGTLYKQVNPFEAQKVGAALVAKNIARHIETQVMDKPRNWQPLVYCWRGGKRSNSLALILGQIGFKVHLIEGGYKAFRKEVMEDTPRQAQRLQFQVLCGPTGSGKTRLLQALAQEGAQVLDLEAIACHRSSVLGLIPGTPQPTQKAFDTQVWDALRGFSADRPVFVEAESKKVGNLTVPAELMVAMRASPCLRVDLSLDNRVNLLLEDYAFFTQDRALFADRLERLTALRGKAVVQGWQERIERGEMREVVTELLSGHYDPGYETSTGNNFVHYAKAPLITPASHSMVDMLALARALVEGSPESGL</sequence>
<dbReference type="InterPro" id="IPR036873">
    <property type="entry name" value="Rhodanese-like_dom_sf"/>
</dbReference>
<dbReference type="InterPro" id="IPR058840">
    <property type="entry name" value="AAA_SelU"/>
</dbReference>
<dbReference type="InterPro" id="IPR001763">
    <property type="entry name" value="Rhodanese-like_dom"/>
</dbReference>
<dbReference type="Gene3D" id="3.40.250.10">
    <property type="entry name" value="Rhodanese-like domain"/>
    <property type="match status" value="1"/>
</dbReference>
<keyword evidence="4" id="KW-1185">Reference proteome</keyword>
<dbReference type="SUPFAM" id="SSF52821">
    <property type="entry name" value="Rhodanese/Cell cycle control phosphatase"/>
    <property type="match status" value="1"/>
</dbReference>
<dbReference type="SMART" id="SM00450">
    <property type="entry name" value="RHOD"/>
    <property type="match status" value="1"/>
</dbReference>
<dbReference type="NCBIfam" id="NF008750">
    <property type="entry name" value="PRK11784.1-2"/>
    <property type="match status" value="1"/>
</dbReference>
<dbReference type="GO" id="GO:0002098">
    <property type="term" value="P:tRNA wobble uridine modification"/>
    <property type="evidence" value="ECO:0007669"/>
    <property type="project" value="InterPro"/>
</dbReference>
<name>A0A315E4X2_9BURK</name>
<accession>A0A315E4X2</accession>
<dbReference type="InterPro" id="IPR017582">
    <property type="entry name" value="SelU"/>
</dbReference>
<dbReference type="PROSITE" id="PS50206">
    <property type="entry name" value="RHODANESE_3"/>
    <property type="match status" value="1"/>
</dbReference>
<dbReference type="PANTHER" id="PTHR30401:SF0">
    <property type="entry name" value="TRNA 2-SELENOURIDINE SYNTHASE"/>
    <property type="match status" value="1"/>
</dbReference>
<dbReference type="PANTHER" id="PTHR30401">
    <property type="entry name" value="TRNA 2-SELENOURIDINE SYNTHASE"/>
    <property type="match status" value="1"/>
</dbReference>
<dbReference type="SUPFAM" id="SSF52540">
    <property type="entry name" value="P-loop containing nucleoside triphosphate hydrolases"/>
    <property type="match status" value="1"/>
</dbReference>
<protein>
    <submittedName>
        <fullName evidence="3">tRNA 2-selenouridine(34) synthase MnmH</fullName>
    </submittedName>
</protein>
<dbReference type="AlphaFoldDB" id="A0A315E4X2"/>
<dbReference type="GO" id="GO:0043828">
    <property type="term" value="F:tRNA 2-selenouridine synthase activity"/>
    <property type="evidence" value="ECO:0007669"/>
    <property type="project" value="InterPro"/>
</dbReference>
<evidence type="ECO:0000259" key="2">
    <source>
        <dbReference type="PROSITE" id="PS50206"/>
    </source>
</evidence>
<gene>
    <name evidence="3" type="ORF">B9Z37_12345</name>
</gene>
<dbReference type="OrthoDB" id="9808735at2"/>
<dbReference type="RefSeq" id="WP_108313300.1">
    <property type="nucleotide sequence ID" value="NZ_NESN01000004.1"/>
</dbReference>
<dbReference type="NCBIfam" id="TIGR03167">
    <property type="entry name" value="tRNA_sel_U_synt"/>
    <property type="match status" value="1"/>
</dbReference>
<keyword evidence="1" id="KW-0711">Selenium</keyword>
<comment type="caution">
    <text evidence="3">The sequence shown here is derived from an EMBL/GenBank/DDBJ whole genome shotgun (WGS) entry which is preliminary data.</text>
</comment>
<organism evidence="3 4">
    <name type="scientific">Limnohabitans parvus II-B4</name>
    <dbReference type="NCBI Taxonomy" id="1293052"/>
    <lineage>
        <taxon>Bacteria</taxon>
        <taxon>Pseudomonadati</taxon>
        <taxon>Pseudomonadota</taxon>
        <taxon>Betaproteobacteria</taxon>
        <taxon>Burkholderiales</taxon>
        <taxon>Comamonadaceae</taxon>
        <taxon>Limnohabitans</taxon>
    </lineage>
</organism>
<dbReference type="Pfam" id="PF26341">
    <property type="entry name" value="AAA_SelU"/>
    <property type="match status" value="1"/>
</dbReference>
<reference evidence="3 4" key="1">
    <citation type="submission" date="2017-04" db="EMBL/GenBank/DDBJ databases">
        <title>Unexpected and diverse lifestyles within the genus Limnohabitans.</title>
        <authorList>
            <person name="Kasalicky V."/>
            <person name="Mehrshad M."/>
            <person name="Andrei S.-A."/>
            <person name="Salcher M."/>
            <person name="Kratochvilova H."/>
            <person name="Simek K."/>
            <person name="Ghai R."/>
        </authorList>
    </citation>
    <scope>NUCLEOTIDE SEQUENCE [LARGE SCALE GENOMIC DNA]</scope>
    <source>
        <strain evidence="3 4">II-B4</strain>
    </source>
</reference>
<dbReference type="EMBL" id="NESN01000004">
    <property type="protein sequence ID" value="PUE52936.1"/>
    <property type="molecule type" value="Genomic_DNA"/>
</dbReference>
<proteinExistence type="predicted"/>
<evidence type="ECO:0000313" key="3">
    <source>
        <dbReference type="EMBL" id="PUE52936.1"/>
    </source>
</evidence>